<dbReference type="PANTHER" id="PTHR13754:SF18">
    <property type="entry name" value="7,8-DIHYDROPTERIN-6-METHYL-4-(BETA-D-RIBOFURANOSYL)-AMINOBENZENE-5'-PHOSPHATE SYNTHASE"/>
    <property type="match status" value="1"/>
</dbReference>
<dbReference type="PANTHER" id="PTHR13754">
    <property type="entry name" value="METALLO-BETA-LACTAMASE SUPERFAMILY PROTEIN"/>
    <property type="match status" value="1"/>
</dbReference>
<evidence type="ECO:0000313" key="2">
    <source>
        <dbReference type="EMBL" id="MCZ0861725.1"/>
    </source>
</evidence>
<evidence type="ECO:0000313" key="3">
    <source>
        <dbReference type="Proteomes" id="UP001141336"/>
    </source>
</evidence>
<dbReference type="CDD" id="cd07713">
    <property type="entry name" value="DHPS-like_MBL-fold"/>
    <property type="match status" value="1"/>
</dbReference>
<dbReference type="InterPro" id="IPR052926">
    <property type="entry name" value="Metallo-beta-lactamase_dom"/>
</dbReference>
<evidence type="ECO:0000259" key="1">
    <source>
        <dbReference type="SMART" id="SM00849"/>
    </source>
</evidence>
<organism evidence="2 3">
    <name type="scientific">Methanocorpusculum vombati</name>
    <dbReference type="NCBI Taxonomy" id="3002864"/>
    <lineage>
        <taxon>Archaea</taxon>
        <taxon>Methanobacteriati</taxon>
        <taxon>Methanobacteriota</taxon>
        <taxon>Stenosarchaea group</taxon>
        <taxon>Methanomicrobia</taxon>
        <taxon>Methanomicrobiales</taxon>
        <taxon>Methanocorpusculaceae</taxon>
        <taxon>Methanocorpusculum</taxon>
    </lineage>
</organism>
<sequence length="265" mass="29557">MQLTVLVDNTTAIDKYFLGEPGLSFYLEDGNEKILFDCGYSDVCRINAERMGVDLSRVTTLVFSHGHDDHTGGLAHLQAILPPAKIVAHPDTFREKRSRGMNAGSIFRTEELAEKYEMHLSQKPQKVSDHLTFLGEIPRLNDFEPRVQFGEYASPEGFVPDFVMEDSALVYERSDGIFLITGCSHAGICNMAAYAKELFQKPVRGIIGGFHLKEADERAQKVIAYLEKLGVPELYPCHCTSFAVRAAIHQKIPCGEVSVGMNITW</sequence>
<dbReference type="Pfam" id="PF00753">
    <property type="entry name" value="Lactamase_B"/>
    <property type="match status" value="1"/>
</dbReference>
<reference evidence="2" key="1">
    <citation type="submission" date="2022-12" db="EMBL/GenBank/DDBJ databases">
        <title>Isolation and characterisation of novel Methanocorpusculum spp. from native Australian herbivores indicates the genus is ancestrally host-associated.</title>
        <authorList>
            <person name="Volmer J.G."/>
            <person name="Soo R.M."/>
            <person name="Evans P.N."/>
            <person name="Hoedt E.C."/>
            <person name="Astorga Alsina A.L."/>
            <person name="Woodcroft B.J."/>
            <person name="Tyson G.W."/>
            <person name="Hugenholtz P."/>
            <person name="Morrison M."/>
        </authorList>
    </citation>
    <scope>NUCLEOTIDE SEQUENCE</scope>
    <source>
        <strain evidence="2">CW153</strain>
    </source>
</reference>
<accession>A0ABT4IJ01</accession>
<dbReference type="RefSeq" id="WP_268921905.1">
    <property type="nucleotide sequence ID" value="NZ_JAPTGC010000001.1"/>
</dbReference>
<keyword evidence="3" id="KW-1185">Reference proteome</keyword>
<dbReference type="InterPro" id="IPR041712">
    <property type="entry name" value="DHPS-like_MBL-fold"/>
</dbReference>
<dbReference type="SUPFAM" id="SSF56281">
    <property type="entry name" value="Metallo-hydrolase/oxidoreductase"/>
    <property type="match status" value="1"/>
</dbReference>
<proteinExistence type="predicted"/>
<dbReference type="SMART" id="SM00849">
    <property type="entry name" value="Lactamase_B"/>
    <property type="match status" value="1"/>
</dbReference>
<comment type="caution">
    <text evidence="2">The sequence shown here is derived from an EMBL/GenBank/DDBJ whole genome shotgun (WGS) entry which is preliminary data.</text>
</comment>
<name>A0ABT4IJ01_9EURY</name>
<dbReference type="Proteomes" id="UP001141336">
    <property type="component" value="Unassembled WGS sequence"/>
</dbReference>
<gene>
    <name evidence="2" type="ORF">O0S09_00455</name>
</gene>
<feature type="domain" description="Metallo-beta-lactamase" evidence="1">
    <location>
        <begin position="21"/>
        <end position="238"/>
    </location>
</feature>
<protein>
    <submittedName>
        <fullName evidence="2">MBL fold metallo-hydrolase</fullName>
    </submittedName>
</protein>
<dbReference type="InterPro" id="IPR001279">
    <property type="entry name" value="Metallo-B-lactamas"/>
</dbReference>
<dbReference type="Gene3D" id="3.60.15.10">
    <property type="entry name" value="Ribonuclease Z/Hydroxyacylglutathione hydrolase-like"/>
    <property type="match status" value="1"/>
</dbReference>
<dbReference type="EMBL" id="JAPTGC010000001">
    <property type="protein sequence ID" value="MCZ0861725.1"/>
    <property type="molecule type" value="Genomic_DNA"/>
</dbReference>
<dbReference type="InterPro" id="IPR036866">
    <property type="entry name" value="RibonucZ/Hydroxyglut_hydro"/>
</dbReference>